<evidence type="ECO:0000256" key="18">
    <source>
        <dbReference type="SAM" id="Coils"/>
    </source>
</evidence>
<evidence type="ECO:0000256" key="12">
    <source>
        <dbReference type="ARBA" id="ARBA00023293"/>
    </source>
</evidence>
<dbReference type="FunFam" id="3.90.1520.10:FF:000001">
    <property type="entry name" value="Guanylate cyclase soluble subunit beta-1"/>
    <property type="match status" value="1"/>
</dbReference>
<keyword evidence="5" id="KW-0963">Cytoplasm</keyword>
<dbReference type="GO" id="GO:0019934">
    <property type="term" value="P:cGMP-mediated signaling"/>
    <property type="evidence" value="ECO:0007669"/>
    <property type="project" value="TreeGrafter"/>
</dbReference>
<organism evidence="20 21">
    <name type="scientific">Acipenser ruthenus</name>
    <name type="common">Sterlet sturgeon</name>
    <dbReference type="NCBI Taxonomy" id="7906"/>
    <lineage>
        <taxon>Eukaryota</taxon>
        <taxon>Metazoa</taxon>
        <taxon>Chordata</taxon>
        <taxon>Craniata</taxon>
        <taxon>Vertebrata</taxon>
        <taxon>Euteleostomi</taxon>
        <taxon>Actinopterygii</taxon>
        <taxon>Chondrostei</taxon>
        <taxon>Acipenseriformes</taxon>
        <taxon>Acipenseridae</taxon>
        <taxon>Acipenser</taxon>
    </lineage>
</organism>
<dbReference type="AlphaFoldDB" id="A0A662YLM4"/>
<evidence type="ECO:0000256" key="2">
    <source>
        <dbReference type="ARBA" id="ARBA00001971"/>
    </source>
</evidence>
<evidence type="ECO:0000313" key="20">
    <source>
        <dbReference type="EMBL" id="RXM97389.1"/>
    </source>
</evidence>
<sequence length="1201" mass="135636">MFCAKLKELKITGECPFSMLVENKDPGDFEECNGINQQDVNLPISKEVCGAVPGIRPQRKTSQSKVNLHTLGESIRKLVCPESSDFLNCIMIFNSVFKHAISSFKSISGIPMDAIKLLLGEELFKICYEEDQHILDVVGGTLNDFLNSFNVLLKQSTGTSQNADCNEKEASILCLEKDPGLLTVYYFHPNKTTGLFFSGILKAAACILYQTDVEVSLDQTSFKERLHEFYQQPYLLYSVLIKSTRSFAPSPLKTDSSVEIPMSLFCQTFPFHVLFDQEMTLLQIGDGLRRRLNRKDVQRRPTFEEYFVIVSPGIRSTFQEILTMLNTHFILRIKQGNNNTDSTPQLMDLKGQMIYVSESNTILFLGSPRVDKLEDLTGRGLYLSDIPIHNALRDVVLVGEQAKAQDGLKKRLGKAKAALEQAHQALEEEKKKTVDLLFTIFPGVVAQQLWQGEHVQAKKFDNVTMLFSDIVGFTAVCAKCTPMQVVTMLNELYTRFDYYCGELDIYKVETIGDAYCVAGGLHKESQTHAVQIALMALKVMELSDEVMTPEGEPIKMRIGLHSGSVLAGVVGVKMPRYCLFGNNVTLANKFESCSVPRKINVSPTTYRKEAQLDVEGQFLVRIIYDDTKTYDLVAAASKILKINAGEILQMFGKMFFEFCQESGYDTILRVLGSNVREFLQNLDALHDHLGTIYPGMRAPSFRCTDAEKGNNLILHYYSEREGLQDIVIGIIKTVAQQIHGTEIEMKVIQQKSEECDHIKFLIEEKDSEEEAFYEDLDGFEENGTQETRISPYTFCKAFPFHIMFDRNLELTQCGNAIFRVLPQLQPGDCNLVSVFSLVRPHIDFSFHGILSHINTVFVLRSKEGLLNVEKSECEDELTGAEISCLRLKGQMIYLPEADNILLLCSPRYAALEDLVMNLDDLTRRGLYLSDIPLHDATRDLVLLGEQFREEYKLTQELEILTDRLQHTLRALEDEKKKTDRLLYSVLPPSVANELRHKRPVPAKRYDNVTILFSGIVGFNAFCSKHASAEGAITIVNLLNDLYTRFDILTDSRKNPYVYKVETVGDKYMTVSGLPEPCTHHAQSICHLALDMMEIAGQVKVDHEPVQITIGIHTGEVVTGVIGQRMPRYCLFGNTVNLTSRTETTGEKGKINVSEYTYRCLLSAENADPQFHLEYNGPVAMKGKKEPMKVWFLSRKRPETEV</sequence>
<comment type="cofactor">
    <cofactor evidence="2">
        <name>heme</name>
        <dbReference type="ChEBI" id="CHEBI:30413"/>
    </cofactor>
</comment>
<dbReference type="SUPFAM" id="SSF55073">
    <property type="entry name" value="Nucleotide cyclase"/>
    <property type="match status" value="2"/>
</dbReference>
<evidence type="ECO:0000256" key="3">
    <source>
        <dbReference type="ARBA" id="ARBA00004496"/>
    </source>
</evidence>
<accession>A0A662YLM4</accession>
<dbReference type="CDD" id="cd07302">
    <property type="entry name" value="CHD"/>
    <property type="match status" value="2"/>
</dbReference>
<dbReference type="InterPro" id="IPR029787">
    <property type="entry name" value="Nucleotide_cyclase"/>
</dbReference>
<dbReference type="PANTHER" id="PTHR45655:SF2">
    <property type="entry name" value="GUANYLATE CYCLASE SOLUBLE SUBUNIT BETA-1"/>
    <property type="match status" value="1"/>
</dbReference>
<dbReference type="Pfam" id="PF00211">
    <property type="entry name" value="Guanylate_cyc"/>
    <property type="match status" value="2"/>
</dbReference>
<keyword evidence="9" id="KW-0408">Iron</keyword>
<comment type="subcellular location">
    <subcellularLocation>
        <location evidence="3">Cytoplasm</location>
    </subcellularLocation>
</comment>
<dbReference type="SUPFAM" id="SSF111126">
    <property type="entry name" value="Ligand-binding domain in the NO signalling and Golgi transport"/>
    <property type="match status" value="1"/>
</dbReference>
<dbReference type="InterPro" id="IPR011645">
    <property type="entry name" value="HNOB_dom_associated"/>
</dbReference>
<dbReference type="GO" id="GO:0008074">
    <property type="term" value="C:guanylate cyclase complex, soluble"/>
    <property type="evidence" value="ECO:0007669"/>
    <property type="project" value="TreeGrafter"/>
</dbReference>
<dbReference type="FunFam" id="3.30.70.1230:FF:000007">
    <property type="entry name" value="Guanylate cyclase soluble subunit alpha-3"/>
    <property type="match status" value="1"/>
</dbReference>
<feature type="domain" description="Guanylate cyclase" evidence="19">
    <location>
        <begin position="464"/>
        <end position="591"/>
    </location>
</feature>
<keyword evidence="11 17" id="KW-0456">Lyase</keyword>
<dbReference type="InterPro" id="IPR042463">
    <property type="entry name" value="HNOB_dom_associated_sf"/>
</dbReference>
<dbReference type="PROSITE" id="PS00452">
    <property type="entry name" value="GUANYLATE_CYCLASE_1"/>
    <property type="match status" value="2"/>
</dbReference>
<dbReference type="InterPro" id="IPR024096">
    <property type="entry name" value="NO_sig/Golgi_transp_ligand-bd"/>
</dbReference>
<dbReference type="FunFam" id="3.30.450.260:FF:000002">
    <property type="entry name" value="guanylate cyclase soluble subunit alpha-2"/>
    <property type="match status" value="1"/>
</dbReference>
<dbReference type="GO" id="GO:0020037">
    <property type="term" value="F:heme binding"/>
    <property type="evidence" value="ECO:0007669"/>
    <property type="project" value="InterPro"/>
</dbReference>
<dbReference type="InterPro" id="IPR038158">
    <property type="entry name" value="H-NOX_domain_sf"/>
</dbReference>
<dbReference type="PROSITE" id="PS50125">
    <property type="entry name" value="GUANYLATE_CYCLASE_2"/>
    <property type="match status" value="2"/>
</dbReference>
<evidence type="ECO:0000256" key="13">
    <source>
        <dbReference type="ARBA" id="ARBA00037442"/>
    </source>
</evidence>
<dbReference type="Gene3D" id="3.30.450.260">
    <property type="entry name" value="Haem NO binding associated domain"/>
    <property type="match status" value="2"/>
</dbReference>
<feature type="domain" description="Guanylate cyclase" evidence="19">
    <location>
        <begin position="1009"/>
        <end position="1142"/>
    </location>
</feature>
<dbReference type="InterPro" id="IPR018297">
    <property type="entry name" value="A/G_cyclase_CS"/>
</dbReference>
<keyword evidence="6" id="KW-0349">Heme</keyword>
<dbReference type="PANTHER" id="PTHR45655">
    <property type="entry name" value="GUANYLATE CYCLASE SOLUBLE SUBUNIT BETA-2"/>
    <property type="match status" value="1"/>
</dbReference>
<protein>
    <recommendedName>
        <fullName evidence="14">Guanylate cyclase soluble subunit beta-1</fullName>
        <ecNumber evidence="4">4.6.1.2</ecNumber>
    </recommendedName>
    <alternativeName>
        <fullName evidence="15">Guanylate cyclase soluble subunit beta-3</fullName>
    </alternativeName>
    <alternativeName>
        <fullName evidence="16">Soluble guanylate cyclase small subunit</fullName>
    </alternativeName>
</protein>
<dbReference type="GO" id="GO:0005525">
    <property type="term" value="F:GTP binding"/>
    <property type="evidence" value="ECO:0007669"/>
    <property type="project" value="UniProtKB-KW"/>
</dbReference>
<dbReference type="Pfam" id="PF07701">
    <property type="entry name" value="HNOBA"/>
    <property type="match status" value="2"/>
</dbReference>
<dbReference type="EMBL" id="SCEB01001114">
    <property type="protein sequence ID" value="RXM97389.1"/>
    <property type="molecule type" value="Genomic_DNA"/>
</dbReference>
<name>A0A662YLM4_ACIRT</name>
<dbReference type="FunFam" id="3.30.450.260:FF:000001">
    <property type="entry name" value="guanylate cyclase soluble subunit beta-1 isoform X1"/>
    <property type="match status" value="1"/>
</dbReference>
<evidence type="ECO:0000256" key="11">
    <source>
        <dbReference type="ARBA" id="ARBA00023239"/>
    </source>
</evidence>
<proteinExistence type="inferred from homology"/>
<evidence type="ECO:0000259" key="19">
    <source>
        <dbReference type="PROSITE" id="PS50125"/>
    </source>
</evidence>
<dbReference type="GO" id="GO:0046872">
    <property type="term" value="F:metal ion binding"/>
    <property type="evidence" value="ECO:0007669"/>
    <property type="project" value="UniProtKB-KW"/>
</dbReference>
<keyword evidence="18" id="KW-0175">Coiled coil</keyword>
<keyword evidence="7" id="KW-0479">Metal-binding</keyword>
<dbReference type="Gene3D" id="3.30.70.1230">
    <property type="entry name" value="Nucleotide cyclase"/>
    <property type="match status" value="1"/>
</dbReference>
<evidence type="ECO:0000256" key="15">
    <source>
        <dbReference type="ARBA" id="ARBA00041698"/>
    </source>
</evidence>
<feature type="coiled-coil region" evidence="18">
    <location>
        <begin position="409"/>
        <end position="436"/>
    </location>
</feature>
<comment type="catalytic activity">
    <reaction evidence="1">
        <text>GTP = 3',5'-cyclic GMP + diphosphate</text>
        <dbReference type="Rhea" id="RHEA:13665"/>
        <dbReference type="ChEBI" id="CHEBI:33019"/>
        <dbReference type="ChEBI" id="CHEBI:37565"/>
        <dbReference type="ChEBI" id="CHEBI:57746"/>
        <dbReference type="EC" id="4.6.1.2"/>
    </reaction>
</comment>
<dbReference type="FunFam" id="3.30.70.1230:FF:000005">
    <property type="entry name" value="Guanylate cyclase soluble subunit beta-1"/>
    <property type="match status" value="1"/>
</dbReference>
<dbReference type="InterPro" id="IPR001054">
    <property type="entry name" value="A/G_cyclase"/>
</dbReference>
<evidence type="ECO:0000256" key="14">
    <source>
        <dbReference type="ARBA" id="ARBA00039698"/>
    </source>
</evidence>
<evidence type="ECO:0000256" key="16">
    <source>
        <dbReference type="ARBA" id="ARBA00043208"/>
    </source>
</evidence>
<evidence type="ECO:0000256" key="8">
    <source>
        <dbReference type="ARBA" id="ARBA00022741"/>
    </source>
</evidence>
<evidence type="ECO:0000256" key="1">
    <source>
        <dbReference type="ARBA" id="ARBA00001436"/>
    </source>
</evidence>
<evidence type="ECO:0000256" key="10">
    <source>
        <dbReference type="ARBA" id="ARBA00023134"/>
    </source>
</evidence>
<keyword evidence="12" id="KW-0141">cGMP biosynthesis</keyword>
<evidence type="ECO:0000256" key="17">
    <source>
        <dbReference type="RuleBase" id="RU000405"/>
    </source>
</evidence>
<comment type="function">
    <text evidence="13">Mediates responses to nitric oxide (NO) by catalyzing the biosynthesis of the signaling molecule cGMP.</text>
</comment>
<reference evidence="20 21" key="1">
    <citation type="submission" date="2019-01" db="EMBL/GenBank/DDBJ databases">
        <title>Draft Genome and Complete Hox-Cluster Characterization of the Sterlet Sturgeon (Acipenser ruthenus).</title>
        <authorList>
            <person name="Wei Q."/>
        </authorList>
    </citation>
    <scope>NUCLEOTIDE SEQUENCE [LARGE SCALE GENOMIC DNA]</scope>
    <source>
        <strain evidence="20">WHYD16114868_AA</strain>
        <tissue evidence="20">Blood</tissue>
    </source>
</reference>
<keyword evidence="8" id="KW-0547">Nucleotide-binding</keyword>
<evidence type="ECO:0000256" key="7">
    <source>
        <dbReference type="ARBA" id="ARBA00022723"/>
    </source>
</evidence>
<keyword evidence="21" id="KW-1185">Reference proteome</keyword>
<evidence type="ECO:0000313" key="21">
    <source>
        <dbReference type="Proteomes" id="UP000289886"/>
    </source>
</evidence>
<dbReference type="Gene3D" id="6.10.250.780">
    <property type="match status" value="2"/>
</dbReference>
<comment type="similarity">
    <text evidence="17">Belongs to the adenylyl cyclase class-4/guanylyl cyclase family.</text>
</comment>
<dbReference type="EC" id="4.6.1.2" evidence="4"/>
<evidence type="ECO:0000256" key="4">
    <source>
        <dbReference type="ARBA" id="ARBA00012202"/>
    </source>
</evidence>
<evidence type="ECO:0000256" key="6">
    <source>
        <dbReference type="ARBA" id="ARBA00022617"/>
    </source>
</evidence>
<keyword evidence="10" id="KW-0342">GTP-binding</keyword>
<dbReference type="GO" id="GO:0070482">
    <property type="term" value="P:response to oxygen levels"/>
    <property type="evidence" value="ECO:0007669"/>
    <property type="project" value="TreeGrafter"/>
</dbReference>
<dbReference type="Gene3D" id="3.90.1520.10">
    <property type="entry name" value="H-NOX domain"/>
    <property type="match status" value="2"/>
</dbReference>
<gene>
    <name evidence="20" type="ORF">EOD39_14492</name>
</gene>
<dbReference type="Proteomes" id="UP000289886">
    <property type="component" value="Unassembled WGS sequence"/>
</dbReference>
<evidence type="ECO:0000256" key="9">
    <source>
        <dbReference type="ARBA" id="ARBA00023004"/>
    </source>
</evidence>
<comment type="caution">
    <text evidence="20">The sequence shown here is derived from an EMBL/GenBank/DDBJ whole genome shotgun (WGS) entry which is preliminary data.</text>
</comment>
<dbReference type="SMART" id="SM00044">
    <property type="entry name" value="CYCc"/>
    <property type="match status" value="2"/>
</dbReference>
<dbReference type="GO" id="GO:0004383">
    <property type="term" value="F:guanylate cyclase activity"/>
    <property type="evidence" value="ECO:0007669"/>
    <property type="project" value="UniProtKB-EC"/>
</dbReference>
<feature type="coiled-coil region" evidence="18">
    <location>
        <begin position="954"/>
        <end position="981"/>
    </location>
</feature>
<evidence type="ECO:0000256" key="5">
    <source>
        <dbReference type="ARBA" id="ARBA00022490"/>
    </source>
</evidence>